<organism evidence="1">
    <name type="scientific">Pongo abelii</name>
    <name type="common">Sumatran orangutan</name>
    <name type="synonym">Pongo pygmaeus abelii</name>
    <dbReference type="NCBI Taxonomy" id="9601"/>
    <lineage>
        <taxon>Eukaryota</taxon>
        <taxon>Metazoa</taxon>
        <taxon>Chordata</taxon>
        <taxon>Craniata</taxon>
        <taxon>Vertebrata</taxon>
        <taxon>Euteleostomi</taxon>
        <taxon>Mammalia</taxon>
        <taxon>Eutheria</taxon>
        <taxon>Euarchontoglires</taxon>
        <taxon>Primates</taxon>
        <taxon>Haplorrhini</taxon>
        <taxon>Catarrhini</taxon>
        <taxon>Hominidae</taxon>
        <taxon>Pongo</taxon>
    </lineage>
</organism>
<accession>A0A2J8R6I9</accession>
<gene>
    <name evidence="1" type="ORF">CR201_G0053385</name>
</gene>
<sequence>MEPRAERIPPSCGSSLQTSGTRKLCRWCLNSASLLMWKGSPPAPPCSISPSPSQTLPATADLVSAACGRVPRAVSASSATCLGSRCFTSY</sequence>
<evidence type="ECO:0000313" key="1">
    <source>
        <dbReference type="EMBL" id="PNJ04111.1"/>
    </source>
</evidence>
<comment type="caution">
    <text evidence="1">The sequence shown here is derived from an EMBL/GenBank/DDBJ whole genome shotgun (WGS) entry which is preliminary data.</text>
</comment>
<dbReference type="AlphaFoldDB" id="A0A2J8R6I9"/>
<reference evidence="1" key="1">
    <citation type="submission" date="2017-12" db="EMBL/GenBank/DDBJ databases">
        <title>High-resolution comparative analysis of great ape genomes.</title>
        <authorList>
            <person name="Pollen A."/>
            <person name="Hastie A."/>
            <person name="Hormozdiari F."/>
            <person name="Dougherty M."/>
            <person name="Liu R."/>
            <person name="Chaisson M."/>
            <person name="Hoppe E."/>
            <person name="Hill C."/>
            <person name="Pang A."/>
            <person name="Hillier L."/>
            <person name="Baker C."/>
            <person name="Armstrong J."/>
            <person name="Shendure J."/>
            <person name="Paten B."/>
            <person name="Wilson R."/>
            <person name="Chao H."/>
            <person name="Schneider V."/>
            <person name="Ventura M."/>
            <person name="Kronenberg Z."/>
            <person name="Murali S."/>
            <person name="Gordon D."/>
            <person name="Cantsilieris S."/>
            <person name="Munson K."/>
            <person name="Nelson B."/>
            <person name="Raja A."/>
            <person name="Underwood J."/>
            <person name="Diekhans M."/>
            <person name="Fiddes I."/>
            <person name="Haussler D."/>
            <person name="Eichler E."/>
        </authorList>
    </citation>
    <scope>NUCLEOTIDE SEQUENCE [LARGE SCALE GENOMIC DNA]</scope>
    <source>
        <strain evidence="1">Susie</strain>
    </source>
</reference>
<proteinExistence type="predicted"/>
<name>A0A2J8R6I9_PONAB</name>
<dbReference type="EMBL" id="NDHI03003743">
    <property type="protein sequence ID" value="PNJ04111.1"/>
    <property type="molecule type" value="Genomic_DNA"/>
</dbReference>
<protein>
    <submittedName>
        <fullName evidence="1">DENND1C isoform 12</fullName>
    </submittedName>
</protein>